<name>A0AB34IDY7_PRYPA</name>
<dbReference type="CDD" id="cd00086">
    <property type="entry name" value="homeodomain"/>
    <property type="match status" value="1"/>
</dbReference>
<gene>
    <name evidence="8" type="ORF">AB1Y20_014659</name>
</gene>
<evidence type="ECO:0000313" key="9">
    <source>
        <dbReference type="Proteomes" id="UP001515480"/>
    </source>
</evidence>
<dbReference type="InterPro" id="IPR017970">
    <property type="entry name" value="Homeobox_CS"/>
</dbReference>
<dbReference type="PANTHER" id="PTHR24324">
    <property type="entry name" value="HOMEOBOX PROTEIN HHEX"/>
    <property type="match status" value="1"/>
</dbReference>
<dbReference type="InterPro" id="IPR051000">
    <property type="entry name" value="Homeobox_DNA-bind_prot"/>
</dbReference>
<evidence type="ECO:0000256" key="1">
    <source>
        <dbReference type="ARBA" id="ARBA00023125"/>
    </source>
</evidence>
<dbReference type="PANTHER" id="PTHR24324:SF9">
    <property type="entry name" value="HOMEOBOX DOMAIN-CONTAINING PROTEIN"/>
    <property type="match status" value="1"/>
</dbReference>
<evidence type="ECO:0000256" key="5">
    <source>
        <dbReference type="RuleBase" id="RU000682"/>
    </source>
</evidence>
<evidence type="ECO:0000259" key="7">
    <source>
        <dbReference type="PROSITE" id="PS50071"/>
    </source>
</evidence>
<accession>A0AB34IDY7</accession>
<sequence>MTDGCVLIVDDMHHRPQARPHPFPTSAPCPDPYGRDVHHSLGAQPPHLPHHGLLYGDGQLGSFSPLSAMPDLATLARAGGMPPSLAHYGLPGATAAEQLYRREVGLEMQMAPQQLPMGAMHTQALLQQTQQQLLVLEQQRQALQHAAAGNFPIPMPHSLPSHGYPMYQQPHHPSAFSMAGTPGLPSDLSFPPRHLATPRVAPSYSIPPPRPSVEPYVMRPPAHLSEGSLQAQSRANVRSTADSGLALALEDEANRNNMNKRWVLEPEDVMLLERVFLLEKCPGRELRQQLSTRLNVRPRQIQVWFQNKRQRAKSGAKPTVAESLAHGLQSSDASLHEHPAELLMRMANNDGTATNEGASRAAEEPEEEDEDEEEAEAEAEAEVVAVAEVEDAKRAVANEMKSAASVAISSGPMDMSSESFQSTATTALRSGAYPLPEGCTTGSDVWTREDVVRTQPSLCNVTTNSVIVSPQEVVVEAKEAMSGDSGDDGTGTS</sequence>
<dbReference type="GO" id="GO:0000981">
    <property type="term" value="F:DNA-binding transcription factor activity, RNA polymerase II-specific"/>
    <property type="evidence" value="ECO:0007669"/>
    <property type="project" value="InterPro"/>
</dbReference>
<dbReference type="SUPFAM" id="SSF46689">
    <property type="entry name" value="Homeodomain-like"/>
    <property type="match status" value="1"/>
</dbReference>
<evidence type="ECO:0000256" key="6">
    <source>
        <dbReference type="SAM" id="MobiDB-lite"/>
    </source>
</evidence>
<keyword evidence="1 4" id="KW-0238">DNA-binding</keyword>
<dbReference type="InterPro" id="IPR001356">
    <property type="entry name" value="HD"/>
</dbReference>
<dbReference type="AlphaFoldDB" id="A0AB34IDY7"/>
<feature type="DNA-binding region" description="Homeobox" evidence="4">
    <location>
        <begin position="257"/>
        <end position="316"/>
    </location>
</feature>
<evidence type="ECO:0000313" key="8">
    <source>
        <dbReference type="EMBL" id="KAL1496026.1"/>
    </source>
</evidence>
<keyword evidence="2 4" id="KW-0371">Homeobox</keyword>
<protein>
    <recommendedName>
        <fullName evidence="7">Homeobox domain-containing protein</fullName>
    </recommendedName>
</protein>
<dbReference type="SMART" id="SM00389">
    <property type="entry name" value="HOX"/>
    <property type="match status" value="1"/>
</dbReference>
<feature type="domain" description="Homeobox" evidence="7">
    <location>
        <begin position="255"/>
        <end position="315"/>
    </location>
</feature>
<dbReference type="GO" id="GO:0000978">
    <property type="term" value="F:RNA polymerase II cis-regulatory region sequence-specific DNA binding"/>
    <property type="evidence" value="ECO:0007669"/>
    <property type="project" value="TreeGrafter"/>
</dbReference>
<evidence type="ECO:0000256" key="3">
    <source>
        <dbReference type="ARBA" id="ARBA00023242"/>
    </source>
</evidence>
<dbReference type="PROSITE" id="PS00027">
    <property type="entry name" value="HOMEOBOX_1"/>
    <property type="match status" value="1"/>
</dbReference>
<evidence type="ECO:0000256" key="2">
    <source>
        <dbReference type="ARBA" id="ARBA00023155"/>
    </source>
</evidence>
<feature type="region of interest" description="Disordered" evidence="6">
    <location>
        <begin position="307"/>
        <end position="332"/>
    </location>
</feature>
<keyword evidence="3 4" id="KW-0539">Nucleus</keyword>
<organism evidence="8 9">
    <name type="scientific">Prymnesium parvum</name>
    <name type="common">Toxic golden alga</name>
    <dbReference type="NCBI Taxonomy" id="97485"/>
    <lineage>
        <taxon>Eukaryota</taxon>
        <taxon>Haptista</taxon>
        <taxon>Haptophyta</taxon>
        <taxon>Prymnesiophyceae</taxon>
        <taxon>Prymnesiales</taxon>
        <taxon>Prymnesiaceae</taxon>
        <taxon>Prymnesium</taxon>
    </lineage>
</organism>
<comment type="caution">
    <text evidence="8">The sequence shown here is derived from an EMBL/GenBank/DDBJ whole genome shotgun (WGS) entry which is preliminary data.</text>
</comment>
<dbReference type="GO" id="GO:0030154">
    <property type="term" value="P:cell differentiation"/>
    <property type="evidence" value="ECO:0007669"/>
    <property type="project" value="TreeGrafter"/>
</dbReference>
<evidence type="ECO:0000256" key="4">
    <source>
        <dbReference type="PROSITE-ProRule" id="PRU00108"/>
    </source>
</evidence>
<keyword evidence="9" id="KW-1185">Reference proteome</keyword>
<dbReference type="Gene3D" id="1.10.10.60">
    <property type="entry name" value="Homeodomain-like"/>
    <property type="match status" value="1"/>
</dbReference>
<dbReference type="GO" id="GO:0005634">
    <property type="term" value="C:nucleus"/>
    <property type="evidence" value="ECO:0007669"/>
    <property type="project" value="UniProtKB-SubCell"/>
</dbReference>
<dbReference type="EMBL" id="JBGBPQ010000030">
    <property type="protein sequence ID" value="KAL1496026.1"/>
    <property type="molecule type" value="Genomic_DNA"/>
</dbReference>
<feature type="region of interest" description="Disordered" evidence="6">
    <location>
        <begin position="350"/>
        <end position="381"/>
    </location>
</feature>
<dbReference type="InterPro" id="IPR009057">
    <property type="entry name" value="Homeodomain-like_sf"/>
</dbReference>
<feature type="compositionally biased region" description="Acidic residues" evidence="6">
    <location>
        <begin position="364"/>
        <end position="381"/>
    </location>
</feature>
<dbReference type="PROSITE" id="PS50071">
    <property type="entry name" value="HOMEOBOX_2"/>
    <property type="match status" value="1"/>
</dbReference>
<comment type="subcellular location">
    <subcellularLocation>
        <location evidence="4 5">Nucleus</location>
    </subcellularLocation>
</comment>
<reference evidence="8 9" key="1">
    <citation type="journal article" date="2024" name="Science">
        <title>Giant polyketide synthase enzymes in the biosynthesis of giant marine polyether toxins.</title>
        <authorList>
            <person name="Fallon T.R."/>
            <person name="Shende V.V."/>
            <person name="Wierzbicki I.H."/>
            <person name="Pendleton A.L."/>
            <person name="Watervoot N.F."/>
            <person name="Auber R.P."/>
            <person name="Gonzalez D.J."/>
            <person name="Wisecaver J.H."/>
            <person name="Moore B.S."/>
        </authorList>
    </citation>
    <scope>NUCLEOTIDE SEQUENCE [LARGE SCALE GENOMIC DNA]</scope>
    <source>
        <strain evidence="8 9">12B1</strain>
    </source>
</reference>
<dbReference type="Proteomes" id="UP001515480">
    <property type="component" value="Unassembled WGS sequence"/>
</dbReference>
<dbReference type="Pfam" id="PF00046">
    <property type="entry name" value="Homeodomain"/>
    <property type="match status" value="1"/>
</dbReference>
<proteinExistence type="predicted"/>